<keyword evidence="2" id="KW-1185">Reference proteome</keyword>
<accession>A0A917Z7T8</accession>
<dbReference type="EMBL" id="BMLS01000010">
    <property type="protein sequence ID" value="GGO75237.1"/>
    <property type="molecule type" value="Genomic_DNA"/>
</dbReference>
<proteinExistence type="predicted"/>
<evidence type="ECO:0000313" key="2">
    <source>
        <dbReference type="Proteomes" id="UP000606935"/>
    </source>
</evidence>
<gene>
    <name evidence="1" type="ORF">GCM10010982_39930</name>
</gene>
<reference evidence="1" key="2">
    <citation type="submission" date="2020-09" db="EMBL/GenBank/DDBJ databases">
        <authorList>
            <person name="Sun Q."/>
            <person name="Zhou Y."/>
        </authorList>
    </citation>
    <scope>NUCLEOTIDE SEQUENCE</scope>
    <source>
        <strain evidence="1">CGMCC 1.7086</strain>
    </source>
</reference>
<reference evidence="1" key="1">
    <citation type="journal article" date="2014" name="Int. J. Syst. Evol. Microbiol.">
        <title>Complete genome sequence of Corynebacterium casei LMG S-19264T (=DSM 44701T), isolated from a smear-ripened cheese.</title>
        <authorList>
            <consortium name="US DOE Joint Genome Institute (JGI-PGF)"/>
            <person name="Walter F."/>
            <person name="Albersmeier A."/>
            <person name="Kalinowski J."/>
            <person name="Ruckert C."/>
        </authorList>
    </citation>
    <scope>NUCLEOTIDE SEQUENCE</scope>
    <source>
        <strain evidence="1">CGMCC 1.7086</strain>
    </source>
</reference>
<name>A0A917Z7T8_9ALTE</name>
<protein>
    <submittedName>
        <fullName evidence="1">Uncharacterized protein</fullName>
    </submittedName>
</protein>
<dbReference type="AlphaFoldDB" id="A0A917Z7T8"/>
<comment type="caution">
    <text evidence="1">The sequence shown here is derived from an EMBL/GenBank/DDBJ whole genome shotgun (WGS) entry which is preliminary data.</text>
</comment>
<dbReference type="RefSeq" id="WP_188699258.1">
    <property type="nucleotide sequence ID" value="NZ_BMLS01000010.1"/>
</dbReference>
<organism evidence="1 2">
    <name type="scientific">Bowmanella pacifica</name>
    <dbReference type="NCBI Taxonomy" id="502051"/>
    <lineage>
        <taxon>Bacteria</taxon>
        <taxon>Pseudomonadati</taxon>
        <taxon>Pseudomonadota</taxon>
        <taxon>Gammaproteobacteria</taxon>
        <taxon>Alteromonadales</taxon>
        <taxon>Alteromonadaceae</taxon>
        <taxon>Bowmanella</taxon>
    </lineage>
</organism>
<evidence type="ECO:0000313" key="1">
    <source>
        <dbReference type="EMBL" id="GGO75237.1"/>
    </source>
</evidence>
<dbReference type="Proteomes" id="UP000606935">
    <property type="component" value="Unassembled WGS sequence"/>
</dbReference>
<sequence>MLVLTLLFAVVVFLLLYSLAQDKGKNTKHFRNMEDSLSADVSIKKKTLRMGDSLF</sequence>